<gene>
    <name evidence="3" type="ORF">CLAFUR5_01448</name>
</gene>
<keyword evidence="4" id="KW-1185">Reference proteome</keyword>
<dbReference type="InterPro" id="IPR012337">
    <property type="entry name" value="RNaseH-like_sf"/>
</dbReference>
<proteinExistence type="predicted"/>
<feature type="domain" description="Gfd2/YDR514C-like C-terminal" evidence="2">
    <location>
        <begin position="241"/>
        <end position="437"/>
    </location>
</feature>
<evidence type="ECO:0000256" key="1">
    <source>
        <dbReference type="SAM" id="MobiDB-lite"/>
    </source>
</evidence>
<evidence type="ECO:0000313" key="3">
    <source>
        <dbReference type="EMBL" id="UJO10743.1"/>
    </source>
</evidence>
<dbReference type="OrthoDB" id="5953249at2759"/>
<evidence type="ECO:0000259" key="2">
    <source>
        <dbReference type="Pfam" id="PF21762"/>
    </source>
</evidence>
<dbReference type="GeneID" id="71981326"/>
<dbReference type="RefSeq" id="XP_047755109.1">
    <property type="nucleotide sequence ID" value="XM_047900596.1"/>
</dbReference>
<organism evidence="3 4">
    <name type="scientific">Passalora fulva</name>
    <name type="common">Tomato leaf mold</name>
    <name type="synonym">Cladosporium fulvum</name>
    <dbReference type="NCBI Taxonomy" id="5499"/>
    <lineage>
        <taxon>Eukaryota</taxon>
        <taxon>Fungi</taxon>
        <taxon>Dikarya</taxon>
        <taxon>Ascomycota</taxon>
        <taxon>Pezizomycotina</taxon>
        <taxon>Dothideomycetes</taxon>
        <taxon>Dothideomycetidae</taxon>
        <taxon>Mycosphaerellales</taxon>
        <taxon>Mycosphaerellaceae</taxon>
        <taxon>Fulvia</taxon>
    </lineage>
</organism>
<name>A0A9Q8L4N1_PASFU</name>
<dbReference type="SUPFAM" id="SSF53098">
    <property type="entry name" value="Ribonuclease H-like"/>
    <property type="match status" value="1"/>
</dbReference>
<dbReference type="GO" id="GO:0005634">
    <property type="term" value="C:nucleus"/>
    <property type="evidence" value="ECO:0007669"/>
    <property type="project" value="TreeGrafter"/>
</dbReference>
<dbReference type="Gene3D" id="3.30.420.10">
    <property type="entry name" value="Ribonuclease H-like superfamily/Ribonuclease H"/>
    <property type="match status" value="1"/>
</dbReference>
<accession>A0A9Q8L4N1</accession>
<dbReference type="AlphaFoldDB" id="A0A9Q8L4N1"/>
<dbReference type="PANTHER" id="PTHR28083:SF1">
    <property type="entry name" value="GOOD FOR FULL DBP5 ACTIVITY PROTEIN 2"/>
    <property type="match status" value="1"/>
</dbReference>
<dbReference type="InterPro" id="IPR036397">
    <property type="entry name" value="RNaseH_sf"/>
</dbReference>
<evidence type="ECO:0000313" key="4">
    <source>
        <dbReference type="Proteomes" id="UP000756132"/>
    </source>
</evidence>
<reference evidence="3" key="2">
    <citation type="journal article" date="2022" name="Microb. Genom.">
        <title>A chromosome-scale genome assembly of the tomato pathogen Cladosporium fulvum reveals a compartmentalized genome architecture and the presence of a dispensable chromosome.</title>
        <authorList>
            <person name="Zaccaron A.Z."/>
            <person name="Chen L.H."/>
            <person name="Samaras A."/>
            <person name="Stergiopoulos I."/>
        </authorList>
    </citation>
    <scope>NUCLEOTIDE SEQUENCE</scope>
    <source>
        <strain evidence="3">Race5_Kim</strain>
    </source>
</reference>
<feature type="region of interest" description="Disordered" evidence="1">
    <location>
        <begin position="474"/>
        <end position="523"/>
    </location>
</feature>
<reference evidence="3" key="1">
    <citation type="submission" date="2021-12" db="EMBL/GenBank/DDBJ databases">
        <authorList>
            <person name="Zaccaron A."/>
            <person name="Stergiopoulos I."/>
        </authorList>
    </citation>
    <scope>NUCLEOTIDE SEQUENCE</scope>
    <source>
        <strain evidence="3">Race5_Kim</strain>
    </source>
</reference>
<dbReference type="GO" id="GO:0003676">
    <property type="term" value="F:nucleic acid binding"/>
    <property type="evidence" value="ECO:0007669"/>
    <property type="project" value="InterPro"/>
</dbReference>
<sequence length="529" mass="59706">MEFEEDVPFDGRKGEPAPLGVEFATFGAVVRYCYKYAPREYMQPMATAFFDADKIYRRDWDLYYINTEGCGLLTFVTAPQLQLLLDGLNEGFPEANLSITDEDRNGGLVIDFEDLPTRYRPHWLGRCTSRPQFNSWTHQLQQEVAMTLPDGEDRSLEAFKAKMELAYQAARNKTKASKQRKHQEVLLKRQDMVKQALRAEGYLGLRAKNYPDAQLPDLSALNLTPLDVTNPPPHAFYREPIFISIDVEAWEKPPRQVTEVGVATLDTRDLKGVEPGKAGENWHRFIRGRHFRVLEYKHLINHEYVQGCPDAFEFGDSEYVDKDNTGAVLSSCFREPFSKRDTAAPSDPGAPPETRNLIIVGHDLGQDINYCHQVGFSVLNRGNIIDTADTATMWRTFTKDPNPRSLGSIINHFDFTGWHLHNAGNDAVYTMQAMLAIAVQSAVDRGGEEQKLEEAVKKREEQEIENAKERAQECTEGWEYSSSDDGGVAVPPTEADFALRSKAKPTEPQVHGPPRPGLYTYPAGNILDV</sequence>
<dbReference type="Proteomes" id="UP000756132">
    <property type="component" value="Chromosome 1"/>
</dbReference>
<dbReference type="PANTHER" id="PTHR28083">
    <property type="entry name" value="GOOD FOR FULL DBP5 ACTIVITY PROTEIN 2"/>
    <property type="match status" value="1"/>
</dbReference>
<dbReference type="InterPro" id="IPR040151">
    <property type="entry name" value="Gfd2/YDR514C-like"/>
</dbReference>
<protein>
    <recommendedName>
        <fullName evidence="2">Gfd2/YDR514C-like C-terminal domain-containing protein</fullName>
    </recommendedName>
</protein>
<dbReference type="Pfam" id="PF21762">
    <property type="entry name" value="DEDDh_C"/>
    <property type="match status" value="1"/>
</dbReference>
<dbReference type="EMBL" id="CP090163">
    <property type="protein sequence ID" value="UJO10743.1"/>
    <property type="molecule type" value="Genomic_DNA"/>
</dbReference>
<dbReference type="InterPro" id="IPR048519">
    <property type="entry name" value="Gfd2/YDR514C-like_C"/>
</dbReference>
<dbReference type="KEGG" id="ffu:CLAFUR5_01448"/>